<dbReference type="EMBL" id="SRLO01002151">
    <property type="protein sequence ID" value="TNN33725.1"/>
    <property type="molecule type" value="Genomic_DNA"/>
</dbReference>
<feature type="compositionally biased region" description="Polar residues" evidence="1">
    <location>
        <begin position="85"/>
        <end position="99"/>
    </location>
</feature>
<keyword evidence="3" id="KW-1185">Reference proteome</keyword>
<gene>
    <name evidence="2" type="ORF">EYF80_056112</name>
</gene>
<evidence type="ECO:0000313" key="2">
    <source>
        <dbReference type="EMBL" id="TNN33725.1"/>
    </source>
</evidence>
<reference evidence="2 3" key="1">
    <citation type="submission" date="2019-03" db="EMBL/GenBank/DDBJ databases">
        <title>First draft genome of Liparis tanakae, snailfish: a comprehensive survey of snailfish specific genes.</title>
        <authorList>
            <person name="Kim W."/>
            <person name="Song I."/>
            <person name="Jeong J.-H."/>
            <person name="Kim D."/>
            <person name="Kim S."/>
            <person name="Ryu S."/>
            <person name="Song J.Y."/>
            <person name="Lee S.K."/>
        </authorList>
    </citation>
    <scope>NUCLEOTIDE SEQUENCE [LARGE SCALE GENOMIC DNA]</scope>
    <source>
        <tissue evidence="2">Muscle</tissue>
    </source>
</reference>
<evidence type="ECO:0000256" key="1">
    <source>
        <dbReference type="SAM" id="MobiDB-lite"/>
    </source>
</evidence>
<comment type="caution">
    <text evidence="2">The sequence shown here is derived from an EMBL/GenBank/DDBJ whole genome shotgun (WGS) entry which is preliminary data.</text>
</comment>
<proteinExistence type="predicted"/>
<feature type="region of interest" description="Disordered" evidence="1">
    <location>
        <begin position="82"/>
        <end position="103"/>
    </location>
</feature>
<name>A0A4Z2EXY3_9TELE</name>
<dbReference type="AlphaFoldDB" id="A0A4Z2EXY3"/>
<sequence length="128" mass="13147">MRPRLRPLTDTQAQVWSAVADPSSCPPPAGGLAVEILSLAPGAASTLRVLTFESRCSERADVPVDLQRGSLAVGGGGGVAYSGQPEVTMSPSEISSSTRPGVLMESGGVTREVVLSSPLFATEDPLLL</sequence>
<evidence type="ECO:0000313" key="3">
    <source>
        <dbReference type="Proteomes" id="UP000314294"/>
    </source>
</evidence>
<accession>A0A4Z2EXY3</accession>
<dbReference type="Proteomes" id="UP000314294">
    <property type="component" value="Unassembled WGS sequence"/>
</dbReference>
<protein>
    <submittedName>
        <fullName evidence="2">Uncharacterized protein</fullName>
    </submittedName>
</protein>
<organism evidence="2 3">
    <name type="scientific">Liparis tanakae</name>
    <name type="common">Tanaka's snailfish</name>
    <dbReference type="NCBI Taxonomy" id="230148"/>
    <lineage>
        <taxon>Eukaryota</taxon>
        <taxon>Metazoa</taxon>
        <taxon>Chordata</taxon>
        <taxon>Craniata</taxon>
        <taxon>Vertebrata</taxon>
        <taxon>Euteleostomi</taxon>
        <taxon>Actinopterygii</taxon>
        <taxon>Neopterygii</taxon>
        <taxon>Teleostei</taxon>
        <taxon>Neoteleostei</taxon>
        <taxon>Acanthomorphata</taxon>
        <taxon>Eupercaria</taxon>
        <taxon>Perciformes</taxon>
        <taxon>Cottioidei</taxon>
        <taxon>Cottales</taxon>
        <taxon>Liparidae</taxon>
        <taxon>Liparis</taxon>
    </lineage>
</organism>